<dbReference type="AlphaFoldDB" id="A0A150WSY6"/>
<accession>A0A150WSY6</accession>
<gene>
    <name evidence="1" type="ORF">AZI86_07085</name>
</gene>
<reference evidence="1 2" key="1">
    <citation type="submission" date="2016-03" db="EMBL/GenBank/DDBJ databases">
        <authorList>
            <person name="Ploux O."/>
        </authorList>
    </citation>
    <scope>NUCLEOTIDE SEQUENCE [LARGE SCALE GENOMIC DNA]</scope>
    <source>
        <strain evidence="1 2">R0</strain>
    </source>
</reference>
<evidence type="ECO:0000313" key="2">
    <source>
        <dbReference type="Proteomes" id="UP000075320"/>
    </source>
</evidence>
<dbReference type="OrthoDB" id="5293152at2"/>
<dbReference type="EMBL" id="LUKE01000001">
    <property type="protein sequence ID" value="KYG67498.1"/>
    <property type="molecule type" value="Genomic_DNA"/>
</dbReference>
<organism evidence="1 2">
    <name type="scientific">Bdellovibrio bacteriovorus</name>
    <dbReference type="NCBI Taxonomy" id="959"/>
    <lineage>
        <taxon>Bacteria</taxon>
        <taxon>Pseudomonadati</taxon>
        <taxon>Bdellovibrionota</taxon>
        <taxon>Bdellovibrionia</taxon>
        <taxon>Bdellovibrionales</taxon>
        <taxon>Pseudobdellovibrionaceae</taxon>
        <taxon>Bdellovibrio</taxon>
    </lineage>
</organism>
<proteinExistence type="predicted"/>
<protein>
    <recommendedName>
        <fullName evidence="3">Outer membrane protein beta-barrel domain-containing protein</fullName>
    </recommendedName>
</protein>
<dbReference type="Proteomes" id="UP000075320">
    <property type="component" value="Unassembled WGS sequence"/>
</dbReference>
<comment type="caution">
    <text evidence="1">The sequence shown here is derived from an EMBL/GenBank/DDBJ whole genome shotgun (WGS) entry which is preliminary data.</text>
</comment>
<evidence type="ECO:0000313" key="1">
    <source>
        <dbReference type="EMBL" id="KYG67498.1"/>
    </source>
</evidence>
<name>A0A150WSY6_BDEBC</name>
<evidence type="ECO:0008006" key="3">
    <source>
        <dbReference type="Google" id="ProtNLM"/>
    </source>
</evidence>
<keyword evidence="2" id="KW-1185">Reference proteome</keyword>
<sequence length="162" mass="18854">MPAFSSEWRAVLERAGFLGKYALGVSYEPTLNHAVDYLLGAYQIGGENFYQSNFMYRYSRWHVPVHGHSWRPLQMGAFMVVAMNNDRYFMKSPDQYPESNYYDFTAVRYGIEFGSTFTFFPSRLGLGYHLRVFDNGVVAIFNNSNRDLQYYISSGISLQYLF</sequence>